<feature type="compositionally biased region" description="Low complexity" evidence="1">
    <location>
        <begin position="1"/>
        <end position="17"/>
    </location>
</feature>
<organism evidence="2 3">
    <name type="scientific">Xylophilus rhododendri</name>
    <dbReference type="NCBI Taxonomy" id="2697032"/>
    <lineage>
        <taxon>Bacteria</taxon>
        <taxon>Pseudomonadati</taxon>
        <taxon>Pseudomonadota</taxon>
        <taxon>Betaproteobacteria</taxon>
        <taxon>Burkholderiales</taxon>
        <taxon>Xylophilus</taxon>
    </lineage>
</organism>
<evidence type="ECO:0000313" key="2">
    <source>
        <dbReference type="EMBL" id="QHJ01320.1"/>
    </source>
</evidence>
<evidence type="ECO:0008006" key="4">
    <source>
        <dbReference type="Google" id="ProtNLM"/>
    </source>
</evidence>
<evidence type="ECO:0000256" key="1">
    <source>
        <dbReference type="SAM" id="MobiDB-lite"/>
    </source>
</evidence>
<keyword evidence="3" id="KW-1185">Reference proteome</keyword>
<dbReference type="SUPFAM" id="SSF47090">
    <property type="entry name" value="PGBD-like"/>
    <property type="match status" value="1"/>
</dbReference>
<evidence type="ECO:0000313" key="3">
    <source>
        <dbReference type="Proteomes" id="UP000464787"/>
    </source>
</evidence>
<dbReference type="Gene3D" id="1.10.530.10">
    <property type="match status" value="1"/>
</dbReference>
<dbReference type="CDD" id="cd09598">
    <property type="entry name" value="M4_like"/>
    <property type="match status" value="1"/>
</dbReference>
<accession>A0A857JDX4</accession>
<dbReference type="Gene3D" id="1.10.101.10">
    <property type="entry name" value="PGBD-like superfamily/PGBD"/>
    <property type="match status" value="1"/>
</dbReference>
<name>A0A857JDX4_9BURK</name>
<dbReference type="InterPro" id="IPR036366">
    <property type="entry name" value="PGBDSf"/>
</dbReference>
<dbReference type="EMBL" id="CP047650">
    <property type="protein sequence ID" value="QHJ01320.1"/>
    <property type="molecule type" value="Genomic_DNA"/>
</dbReference>
<dbReference type="Proteomes" id="UP000464787">
    <property type="component" value="Chromosome"/>
</dbReference>
<reference evidence="2 3" key="1">
    <citation type="submission" date="2020-01" db="EMBL/GenBank/DDBJ databases">
        <title>Genome sequencing of strain KACC 21265.</title>
        <authorList>
            <person name="Heo J."/>
            <person name="Kim S.-J."/>
            <person name="Kim J.-S."/>
            <person name="Hong S.-B."/>
            <person name="Kwon S.-W."/>
        </authorList>
    </citation>
    <scope>NUCLEOTIDE SEQUENCE [LARGE SCALE GENOMIC DNA]</scope>
    <source>
        <strain evidence="2 3">KACC 21265</strain>
    </source>
</reference>
<feature type="region of interest" description="Disordered" evidence="1">
    <location>
        <begin position="1"/>
        <end position="42"/>
    </location>
</feature>
<dbReference type="AlphaFoldDB" id="A0A857JDX4"/>
<dbReference type="RefSeq" id="WP_160555128.1">
    <property type="nucleotide sequence ID" value="NZ_CP047650.1"/>
</dbReference>
<protein>
    <recommendedName>
        <fullName evidence="4">Peptidase M4</fullName>
    </recommendedName>
</protein>
<sequence length="957" mass="104825">MTRASTPQASAASAQTRIDQTQDRPEHKRRGRAVRGQDFAIGPRVLQGSRQRAYERGQDDPVYRPLRIYALDPSASVSDGAQAIVNVPYEPLKLTPSGLRGAILEVVDAPAADPVHLDDPFVLMRQGHMPSPEDAGFRQQMTYAVGSTTYAAFRQALGREVAWGFRRDDGETGSRLRLRPCVEHLQNAFYDPGRGEICFGAFEAGASVCGRNVPGGMVSLSLAHDVVVHEMSHALLDGLRSHFLHPSNLDVLAFHEGFADLIAVFQRFTYRDVVSRAVRASRGEISASELITDIAVQFAQALDATGALRSAAPKEERRYEDTIEPHFRGEILVAAVFDAFNRVYQRKTAALFRLASDGTGLLPPGEISELLANQLAERASVLASQFLSICIRAIDFCPPVDITFGEFLRAVITADMDLVPSDDWGYREAWIDAFAKRRIYPAGVKSLSESSLIWRAPASALPPEPELSFSSLRFDGDPGRVASPEEMLRQATAFGQLAADKAYLREFGLCPPGDAALGEDTVDLPVVESVRASRRVGPSGQVVFDLIAEITQRRVVKKSGKGPGFDFFGGATVVLDPRGRVRYAVGKSVLDETRLEAQRRFIQNEGQAFFGIAPHDSLWPAEKLLLRLHQVTRPQLRASVGTRAMVRGLESTEAGRSAVRYLARRGQTQPWVSLLKHCLNLDRNLALMPALDDSSDYDMAVEQAVSRLQMASKASVDGIAGPATWGIVGTRLRGQKDTALPDAAADTPRWIGGLLKNDPVTTRLGGLDIEAVIDMTEFSFGPLGSAQRTGLAYLLDRLRSDRDITDLRWAAYMLATVKHECGNTWRPIEEYGKGAGKAYGQAVTVRDGSGNPLRNVYFGRGYVQLTWQQNYAAIGMALGLGRELEIHPEKVLDPGIAYDVMSYGMRHGTFTGKRLQSYFSASLADYLNARRIINGTDCAESIAGYANRFQTMLQACA</sequence>
<dbReference type="SUPFAM" id="SSF55486">
    <property type="entry name" value="Metalloproteases ('zincins'), catalytic domain"/>
    <property type="match status" value="1"/>
</dbReference>
<dbReference type="InterPro" id="IPR023346">
    <property type="entry name" value="Lysozyme-like_dom_sf"/>
</dbReference>
<dbReference type="InterPro" id="IPR036365">
    <property type="entry name" value="PGBD-like_sf"/>
</dbReference>
<dbReference type="KEGG" id="xyk:GT347_27030"/>
<gene>
    <name evidence="2" type="ORF">GT347_27030</name>
</gene>
<proteinExistence type="predicted"/>
<dbReference type="SUPFAM" id="SSF53955">
    <property type="entry name" value="Lysozyme-like"/>
    <property type="match status" value="1"/>
</dbReference>